<dbReference type="eggNOG" id="ENOG502R5Z6">
    <property type="taxonomic scope" value="Eukaryota"/>
</dbReference>
<dbReference type="AlphaFoldDB" id="A0A0P0V8I9"/>
<evidence type="ECO:0000313" key="3">
    <source>
        <dbReference type="Proteomes" id="UP000059680"/>
    </source>
</evidence>
<dbReference type="PaxDb" id="39947-A0A0P0V8I9"/>
<reference evidence="3" key="1">
    <citation type="journal article" date="2005" name="Nature">
        <title>The map-based sequence of the rice genome.</title>
        <authorList>
            <consortium name="International rice genome sequencing project (IRGSP)"/>
            <person name="Matsumoto T."/>
            <person name="Wu J."/>
            <person name="Kanamori H."/>
            <person name="Katayose Y."/>
            <person name="Fujisawa M."/>
            <person name="Namiki N."/>
            <person name="Mizuno H."/>
            <person name="Yamamoto K."/>
            <person name="Antonio B.A."/>
            <person name="Baba T."/>
            <person name="Sakata K."/>
            <person name="Nagamura Y."/>
            <person name="Aoki H."/>
            <person name="Arikawa K."/>
            <person name="Arita K."/>
            <person name="Bito T."/>
            <person name="Chiden Y."/>
            <person name="Fujitsuka N."/>
            <person name="Fukunaka R."/>
            <person name="Hamada M."/>
            <person name="Harada C."/>
            <person name="Hayashi A."/>
            <person name="Hijishita S."/>
            <person name="Honda M."/>
            <person name="Hosokawa S."/>
            <person name="Ichikawa Y."/>
            <person name="Idonuma A."/>
            <person name="Iijima M."/>
            <person name="Ikeda M."/>
            <person name="Ikeno M."/>
            <person name="Ito K."/>
            <person name="Ito S."/>
            <person name="Ito T."/>
            <person name="Ito Y."/>
            <person name="Ito Y."/>
            <person name="Iwabuchi A."/>
            <person name="Kamiya K."/>
            <person name="Karasawa W."/>
            <person name="Kurita K."/>
            <person name="Katagiri S."/>
            <person name="Kikuta A."/>
            <person name="Kobayashi H."/>
            <person name="Kobayashi N."/>
            <person name="Machita K."/>
            <person name="Maehara T."/>
            <person name="Masukawa M."/>
            <person name="Mizubayashi T."/>
            <person name="Mukai Y."/>
            <person name="Nagasaki H."/>
            <person name="Nagata Y."/>
            <person name="Naito S."/>
            <person name="Nakashima M."/>
            <person name="Nakama Y."/>
            <person name="Nakamichi Y."/>
            <person name="Nakamura M."/>
            <person name="Meguro A."/>
            <person name="Negishi M."/>
            <person name="Ohta I."/>
            <person name="Ohta T."/>
            <person name="Okamoto M."/>
            <person name="Ono N."/>
            <person name="Saji S."/>
            <person name="Sakaguchi M."/>
            <person name="Sakai K."/>
            <person name="Shibata M."/>
            <person name="Shimokawa T."/>
            <person name="Song J."/>
            <person name="Takazaki Y."/>
            <person name="Terasawa K."/>
            <person name="Tsugane M."/>
            <person name="Tsuji K."/>
            <person name="Ueda S."/>
            <person name="Waki K."/>
            <person name="Yamagata H."/>
            <person name="Yamamoto M."/>
            <person name="Yamamoto S."/>
            <person name="Yamane H."/>
            <person name="Yoshiki S."/>
            <person name="Yoshihara R."/>
            <person name="Yukawa K."/>
            <person name="Zhong H."/>
            <person name="Yano M."/>
            <person name="Yuan Q."/>
            <person name="Ouyang S."/>
            <person name="Liu J."/>
            <person name="Jones K.M."/>
            <person name="Gansberger K."/>
            <person name="Moffat K."/>
            <person name="Hill J."/>
            <person name="Bera J."/>
            <person name="Fadrosh D."/>
            <person name="Jin S."/>
            <person name="Johri S."/>
            <person name="Kim M."/>
            <person name="Overton L."/>
            <person name="Reardon M."/>
            <person name="Tsitrin T."/>
            <person name="Vuong H."/>
            <person name="Weaver B."/>
            <person name="Ciecko A."/>
            <person name="Tallon L."/>
            <person name="Jackson J."/>
            <person name="Pai G."/>
            <person name="Aken S.V."/>
            <person name="Utterback T."/>
            <person name="Reidmuller S."/>
            <person name="Feldblyum T."/>
            <person name="Hsiao J."/>
            <person name="Zismann V."/>
            <person name="Iobst S."/>
            <person name="de Vazeille A.R."/>
            <person name="Buell C.R."/>
            <person name="Ying K."/>
            <person name="Li Y."/>
            <person name="Lu T."/>
            <person name="Huang Y."/>
            <person name="Zhao Q."/>
            <person name="Feng Q."/>
            <person name="Zhang L."/>
            <person name="Zhu J."/>
            <person name="Weng Q."/>
            <person name="Mu J."/>
            <person name="Lu Y."/>
            <person name="Fan D."/>
            <person name="Liu Y."/>
            <person name="Guan J."/>
            <person name="Zhang Y."/>
            <person name="Yu S."/>
            <person name="Liu X."/>
            <person name="Zhang Y."/>
            <person name="Hong G."/>
            <person name="Han B."/>
            <person name="Choisne N."/>
            <person name="Demange N."/>
            <person name="Orjeda G."/>
            <person name="Samain S."/>
            <person name="Cattolico L."/>
            <person name="Pelletier E."/>
            <person name="Couloux A."/>
            <person name="Segurens B."/>
            <person name="Wincker P."/>
            <person name="D'Hont A."/>
            <person name="Scarpelli C."/>
            <person name="Weissenbach J."/>
            <person name="Salanoubat M."/>
            <person name="Quetier F."/>
            <person name="Yu Y."/>
            <person name="Kim H.R."/>
            <person name="Rambo T."/>
            <person name="Currie J."/>
            <person name="Collura K."/>
            <person name="Luo M."/>
            <person name="Yang T."/>
            <person name="Ammiraju J.S.S."/>
            <person name="Engler F."/>
            <person name="Soderlund C."/>
            <person name="Wing R.A."/>
            <person name="Palmer L.E."/>
            <person name="de la Bastide M."/>
            <person name="Spiegel L."/>
            <person name="Nascimento L."/>
            <person name="Zutavern T."/>
            <person name="O'Shaughnessy A."/>
            <person name="Dike S."/>
            <person name="Dedhia N."/>
            <person name="Preston R."/>
            <person name="Balija V."/>
            <person name="McCombie W.R."/>
            <person name="Chow T."/>
            <person name="Chen H."/>
            <person name="Chung M."/>
            <person name="Chen C."/>
            <person name="Shaw J."/>
            <person name="Wu H."/>
            <person name="Hsiao K."/>
            <person name="Chao Y."/>
            <person name="Chu M."/>
            <person name="Cheng C."/>
            <person name="Hour A."/>
            <person name="Lee P."/>
            <person name="Lin S."/>
            <person name="Lin Y."/>
            <person name="Liou J."/>
            <person name="Liu S."/>
            <person name="Hsing Y."/>
            <person name="Raghuvanshi S."/>
            <person name="Mohanty A."/>
            <person name="Bharti A.K."/>
            <person name="Gaur A."/>
            <person name="Gupta V."/>
            <person name="Kumar D."/>
            <person name="Ravi V."/>
            <person name="Vij S."/>
            <person name="Kapur A."/>
            <person name="Khurana P."/>
            <person name="Khurana P."/>
            <person name="Khurana J.P."/>
            <person name="Tyagi A.K."/>
            <person name="Gaikwad K."/>
            <person name="Singh A."/>
            <person name="Dalal V."/>
            <person name="Srivastava S."/>
            <person name="Dixit A."/>
            <person name="Pal A.K."/>
            <person name="Ghazi I.A."/>
            <person name="Yadav M."/>
            <person name="Pandit A."/>
            <person name="Bhargava A."/>
            <person name="Sureshbabu K."/>
            <person name="Batra K."/>
            <person name="Sharma T.R."/>
            <person name="Mohapatra T."/>
            <person name="Singh N.K."/>
            <person name="Messing J."/>
            <person name="Nelson A.B."/>
            <person name="Fuks G."/>
            <person name="Kavchok S."/>
            <person name="Keizer G."/>
            <person name="Linton E."/>
            <person name="Llaca V."/>
            <person name="Song R."/>
            <person name="Tanyolac B."/>
            <person name="Young S."/>
            <person name="Ho-Il K."/>
            <person name="Hahn J.H."/>
            <person name="Sangsakoo G."/>
            <person name="Vanavichit A."/>
            <person name="de Mattos Luiz.A.T."/>
            <person name="Zimmer P.D."/>
            <person name="Malone G."/>
            <person name="Dellagostin O."/>
            <person name="de Oliveira A.C."/>
            <person name="Bevan M."/>
            <person name="Bancroft I."/>
            <person name="Minx P."/>
            <person name="Cordum H."/>
            <person name="Wilson R."/>
            <person name="Cheng Z."/>
            <person name="Jin W."/>
            <person name="Jiang J."/>
            <person name="Leong S.A."/>
            <person name="Iwama H."/>
            <person name="Gojobori T."/>
            <person name="Itoh T."/>
            <person name="Niimura Y."/>
            <person name="Fujii Y."/>
            <person name="Habara T."/>
            <person name="Sakai H."/>
            <person name="Sato Y."/>
            <person name="Wilson G."/>
            <person name="Kumar K."/>
            <person name="McCouch S."/>
            <person name="Juretic N."/>
            <person name="Hoen D."/>
            <person name="Wright S."/>
            <person name="Bruskiewich R."/>
            <person name="Bureau T."/>
            <person name="Miyao A."/>
            <person name="Hirochika H."/>
            <person name="Nishikawa T."/>
            <person name="Kadowaki K."/>
            <person name="Sugiura M."/>
            <person name="Burr B."/>
            <person name="Sasaki T."/>
        </authorList>
    </citation>
    <scope>NUCLEOTIDE SEQUENCE [LARGE SCALE GENOMIC DNA]</scope>
    <source>
        <strain evidence="3">cv. Nipponbare</strain>
    </source>
</reference>
<dbReference type="Gramene" id="Os01t0766101-00">
    <property type="protein sequence ID" value="Os01t0766101-00"/>
    <property type="gene ID" value="Os01g0766101"/>
</dbReference>
<protein>
    <submittedName>
        <fullName evidence="2">Os01g0766101 protein</fullName>
    </submittedName>
</protein>
<proteinExistence type="predicted"/>
<evidence type="ECO:0000313" key="2">
    <source>
        <dbReference type="EMBL" id="BAS74506.1"/>
    </source>
</evidence>
<evidence type="ECO:0000256" key="1">
    <source>
        <dbReference type="SAM" id="MobiDB-lite"/>
    </source>
</evidence>
<sequence>MYNATNHSITADERESLTKPPRLVNAFREKPLQASGNDPPTRYANCAALSSHQDTSPTSAAPTTPWPSLATTSQLSSACAASAAAEMAVTAHTRLCAW</sequence>
<reference evidence="2 3" key="2">
    <citation type="journal article" date="2013" name="Plant Cell Physiol.">
        <title>Rice Annotation Project Database (RAP-DB): an integrative and interactive database for rice genomics.</title>
        <authorList>
            <person name="Sakai H."/>
            <person name="Lee S.S."/>
            <person name="Tanaka T."/>
            <person name="Numa H."/>
            <person name="Kim J."/>
            <person name="Kawahara Y."/>
            <person name="Wakimoto H."/>
            <person name="Yang C.C."/>
            <person name="Iwamoto M."/>
            <person name="Abe T."/>
            <person name="Yamada Y."/>
            <person name="Muto A."/>
            <person name="Inokuchi H."/>
            <person name="Ikemura T."/>
            <person name="Matsumoto T."/>
            <person name="Sasaki T."/>
            <person name="Itoh T."/>
        </authorList>
    </citation>
    <scope>NUCLEOTIDE SEQUENCE [LARGE SCALE GENOMIC DNA]</scope>
    <source>
        <strain evidence="3">cv. Nipponbare</strain>
    </source>
</reference>
<feature type="region of interest" description="Disordered" evidence="1">
    <location>
        <begin position="1"/>
        <end position="20"/>
    </location>
</feature>
<name>A0A0P0V8I9_ORYSJ</name>
<dbReference type="EMBL" id="AP014957">
    <property type="protein sequence ID" value="BAS74506.1"/>
    <property type="molecule type" value="Genomic_DNA"/>
</dbReference>
<keyword evidence="3" id="KW-1185">Reference proteome</keyword>
<reference evidence="2 3" key="3">
    <citation type="journal article" date="2013" name="Rice">
        <title>Improvement of the Oryza sativa Nipponbare reference genome using next generation sequence and optical map data.</title>
        <authorList>
            <person name="Kawahara Y."/>
            <person name="de la Bastide M."/>
            <person name="Hamilton J.P."/>
            <person name="Kanamori H."/>
            <person name="McCombie W.R."/>
            <person name="Ouyang S."/>
            <person name="Schwartz D.C."/>
            <person name="Tanaka T."/>
            <person name="Wu J."/>
            <person name="Zhou S."/>
            <person name="Childs K.L."/>
            <person name="Davidson R.M."/>
            <person name="Lin H."/>
            <person name="Quesada-Ocampo L."/>
            <person name="Vaillancourt B."/>
            <person name="Sakai H."/>
            <person name="Lee S.S."/>
            <person name="Kim J."/>
            <person name="Numa H."/>
            <person name="Itoh T."/>
            <person name="Buell C.R."/>
            <person name="Matsumoto T."/>
        </authorList>
    </citation>
    <scope>NUCLEOTIDE SEQUENCE [LARGE SCALE GENOMIC DNA]</scope>
    <source>
        <strain evidence="3">cv. Nipponbare</strain>
    </source>
</reference>
<accession>A0A0P0V8I9</accession>
<gene>
    <name evidence="2" type="ordered locus">Os01g0766101</name>
    <name evidence="2" type="ORF">OSNPB_010766101</name>
</gene>
<organism evidence="2 3">
    <name type="scientific">Oryza sativa subsp. japonica</name>
    <name type="common">Rice</name>
    <dbReference type="NCBI Taxonomy" id="39947"/>
    <lineage>
        <taxon>Eukaryota</taxon>
        <taxon>Viridiplantae</taxon>
        <taxon>Streptophyta</taxon>
        <taxon>Embryophyta</taxon>
        <taxon>Tracheophyta</taxon>
        <taxon>Spermatophyta</taxon>
        <taxon>Magnoliopsida</taxon>
        <taxon>Liliopsida</taxon>
        <taxon>Poales</taxon>
        <taxon>Poaceae</taxon>
        <taxon>BOP clade</taxon>
        <taxon>Oryzoideae</taxon>
        <taxon>Oryzeae</taxon>
        <taxon>Oryzinae</taxon>
        <taxon>Oryza</taxon>
        <taxon>Oryza sativa</taxon>
    </lineage>
</organism>
<dbReference type="Proteomes" id="UP000059680">
    <property type="component" value="Chromosome 1"/>
</dbReference>
<dbReference type="InParanoid" id="A0A0P0V8I9"/>